<evidence type="ECO:0000313" key="6">
    <source>
        <dbReference type="Proteomes" id="UP001596356"/>
    </source>
</evidence>
<dbReference type="InterPro" id="IPR011032">
    <property type="entry name" value="GroES-like_sf"/>
</dbReference>
<dbReference type="SMART" id="SM00829">
    <property type="entry name" value="PKS_ER"/>
    <property type="match status" value="1"/>
</dbReference>
<dbReference type="SUPFAM" id="SSF51735">
    <property type="entry name" value="NAD(P)-binding Rossmann-fold domains"/>
    <property type="match status" value="1"/>
</dbReference>
<dbReference type="InterPro" id="IPR036291">
    <property type="entry name" value="NAD(P)-bd_dom_sf"/>
</dbReference>
<dbReference type="PANTHER" id="PTHR48106">
    <property type="entry name" value="QUINONE OXIDOREDUCTASE PIG3-RELATED"/>
    <property type="match status" value="1"/>
</dbReference>
<keyword evidence="2" id="KW-0560">Oxidoreductase</keyword>
<feature type="compositionally biased region" description="Polar residues" evidence="3">
    <location>
        <begin position="229"/>
        <end position="246"/>
    </location>
</feature>
<proteinExistence type="predicted"/>
<sequence length="246" mass="25296">MRPTSPRPTPQEGEVRVRLEAFAVNALDVMMRSGRSPAPVPLPHAHLGIEGTGIIDATGPGASRFAVGDAVILAALPNPAAHGSYAEHITVPLGSVIPRPAGLSVVEAAASWVAYSTAYGALVERAGLSDGDALLIAGASSSVGRAALQLARRLGAAPLAITRDATKTAELLAAGADRVILAAGDDLAQTVRQSTDGRGADITLDLVRGPGQGHCWTRPGPAAPWWRRASSTPDPHQRQQTIGSRS</sequence>
<dbReference type="InterPro" id="IPR013149">
    <property type="entry name" value="ADH-like_C"/>
</dbReference>
<dbReference type="InterPro" id="IPR013154">
    <property type="entry name" value="ADH-like_N"/>
</dbReference>
<dbReference type="Proteomes" id="UP001596356">
    <property type="component" value="Unassembled WGS sequence"/>
</dbReference>
<evidence type="ECO:0000256" key="3">
    <source>
        <dbReference type="SAM" id="MobiDB-lite"/>
    </source>
</evidence>
<dbReference type="RefSeq" id="WP_377824586.1">
    <property type="nucleotide sequence ID" value="NZ_JBHSWJ010000002.1"/>
</dbReference>
<evidence type="ECO:0000259" key="4">
    <source>
        <dbReference type="SMART" id="SM00829"/>
    </source>
</evidence>
<dbReference type="Gene3D" id="3.90.180.10">
    <property type="entry name" value="Medium-chain alcohol dehydrogenases, catalytic domain"/>
    <property type="match status" value="1"/>
</dbReference>
<accession>A0ABW2AWM4</accession>
<feature type="domain" description="Enoyl reductase (ER)" evidence="4">
    <location>
        <begin position="2"/>
        <end position="242"/>
    </location>
</feature>
<keyword evidence="1" id="KW-0521">NADP</keyword>
<dbReference type="Pfam" id="PF00107">
    <property type="entry name" value="ADH_zinc_N"/>
    <property type="match status" value="1"/>
</dbReference>
<dbReference type="Pfam" id="PF08240">
    <property type="entry name" value="ADH_N"/>
    <property type="match status" value="1"/>
</dbReference>
<comment type="caution">
    <text evidence="5">The sequence shown here is derived from an EMBL/GenBank/DDBJ whole genome shotgun (WGS) entry which is preliminary data.</text>
</comment>
<evidence type="ECO:0000256" key="2">
    <source>
        <dbReference type="ARBA" id="ARBA00023002"/>
    </source>
</evidence>
<evidence type="ECO:0000313" key="5">
    <source>
        <dbReference type="EMBL" id="MFC6715464.1"/>
    </source>
</evidence>
<dbReference type="EMBL" id="JBHSWJ010000002">
    <property type="protein sequence ID" value="MFC6715464.1"/>
    <property type="molecule type" value="Genomic_DNA"/>
</dbReference>
<organism evidence="5 6">
    <name type="scientific">Branchiibius cervicis</name>
    <dbReference type="NCBI Taxonomy" id="908252"/>
    <lineage>
        <taxon>Bacteria</taxon>
        <taxon>Bacillati</taxon>
        <taxon>Actinomycetota</taxon>
        <taxon>Actinomycetes</taxon>
        <taxon>Micrococcales</taxon>
        <taxon>Dermacoccaceae</taxon>
        <taxon>Branchiibius</taxon>
    </lineage>
</organism>
<keyword evidence="6" id="KW-1185">Reference proteome</keyword>
<dbReference type="PANTHER" id="PTHR48106:SF18">
    <property type="entry name" value="QUINONE OXIDOREDUCTASE PIG3"/>
    <property type="match status" value="1"/>
</dbReference>
<feature type="region of interest" description="Disordered" evidence="3">
    <location>
        <begin position="213"/>
        <end position="246"/>
    </location>
</feature>
<evidence type="ECO:0000256" key="1">
    <source>
        <dbReference type="ARBA" id="ARBA00022857"/>
    </source>
</evidence>
<dbReference type="Gene3D" id="3.40.50.720">
    <property type="entry name" value="NAD(P)-binding Rossmann-like Domain"/>
    <property type="match status" value="1"/>
</dbReference>
<name>A0ABW2AWM4_9MICO</name>
<gene>
    <name evidence="5" type="ORF">ACFQBT_17245</name>
</gene>
<dbReference type="InterPro" id="IPR020843">
    <property type="entry name" value="ER"/>
</dbReference>
<reference evidence="6" key="1">
    <citation type="journal article" date="2019" name="Int. J. Syst. Evol. Microbiol.">
        <title>The Global Catalogue of Microorganisms (GCM) 10K type strain sequencing project: providing services to taxonomists for standard genome sequencing and annotation.</title>
        <authorList>
            <consortium name="The Broad Institute Genomics Platform"/>
            <consortium name="The Broad Institute Genome Sequencing Center for Infectious Disease"/>
            <person name="Wu L."/>
            <person name="Ma J."/>
        </authorList>
    </citation>
    <scope>NUCLEOTIDE SEQUENCE [LARGE SCALE GENOMIC DNA]</scope>
    <source>
        <strain evidence="6">NBRC 106593</strain>
    </source>
</reference>
<dbReference type="SUPFAM" id="SSF50129">
    <property type="entry name" value="GroES-like"/>
    <property type="match status" value="1"/>
</dbReference>
<protein>
    <submittedName>
        <fullName evidence="5">Alcohol dehydrogenase catalytic domain-containing protein</fullName>
    </submittedName>
</protein>